<keyword evidence="3" id="KW-1185">Reference proteome</keyword>
<reference evidence="2 3" key="2">
    <citation type="submission" date="2023-06" db="EMBL/GenBank/DDBJ databases">
        <title>Identification and characterization of horizontal gene transfer across gut microbiota members of farm animals based on homology search.</title>
        <authorList>
            <person name="Schwarzerova J."/>
            <person name="Nykrynova M."/>
            <person name="Jureckova K."/>
            <person name="Cejkova D."/>
            <person name="Rychlik I."/>
        </authorList>
    </citation>
    <scope>NUCLEOTIDE SEQUENCE [LARGE SCALE GENOMIC DNA]</scope>
    <source>
        <strain evidence="2 3">ET39</strain>
    </source>
</reference>
<name>A0ABT7UDA9_9FIRM</name>
<keyword evidence="1" id="KW-0472">Membrane</keyword>
<accession>A0ABT7UDA9</accession>
<keyword evidence="1" id="KW-1133">Transmembrane helix</keyword>
<dbReference type="Pfam" id="PF05437">
    <property type="entry name" value="AzlD"/>
    <property type="match status" value="1"/>
</dbReference>
<feature type="transmembrane region" description="Helical" evidence="1">
    <location>
        <begin position="88"/>
        <end position="106"/>
    </location>
</feature>
<comment type="caution">
    <text evidence="2">The sequence shown here is derived from an EMBL/GenBank/DDBJ whole genome shotgun (WGS) entry which is preliminary data.</text>
</comment>
<feature type="transmembrane region" description="Helical" evidence="1">
    <location>
        <begin position="38"/>
        <end position="57"/>
    </location>
</feature>
<keyword evidence="1" id="KW-0812">Transmembrane</keyword>
<organism evidence="2 3">
    <name type="scientific">Amedibacillus dolichus</name>
    <dbReference type="NCBI Taxonomy" id="31971"/>
    <lineage>
        <taxon>Bacteria</taxon>
        <taxon>Bacillati</taxon>
        <taxon>Bacillota</taxon>
        <taxon>Erysipelotrichia</taxon>
        <taxon>Erysipelotrichales</taxon>
        <taxon>Erysipelotrichaceae</taxon>
        <taxon>Amedibacillus</taxon>
    </lineage>
</organism>
<dbReference type="RefSeq" id="WP_289608056.1">
    <property type="nucleotide sequence ID" value="NZ_JAUDCG010000035.1"/>
</dbReference>
<dbReference type="InterPro" id="IPR008407">
    <property type="entry name" value="Brnchd-chn_aa_trnsp_AzlD"/>
</dbReference>
<dbReference type="Proteomes" id="UP001529340">
    <property type="component" value="Unassembled WGS sequence"/>
</dbReference>
<dbReference type="EMBL" id="JAUDCG010000035">
    <property type="protein sequence ID" value="MDM8157611.1"/>
    <property type="molecule type" value="Genomic_DNA"/>
</dbReference>
<gene>
    <name evidence="2" type="ORF">QUV96_08175</name>
</gene>
<sequence length="109" mass="12092">MNAMHSLLIVLVAAWTTIVTRAFPFVLLRNRPLSPFLRYLGAILPSAIIVILLVYCLRASFGLPLMEALPSFPALGAVFLLHRIRHNMLLSIGGATVLYMVLLRLLPLL</sequence>
<evidence type="ECO:0000313" key="3">
    <source>
        <dbReference type="Proteomes" id="UP001529340"/>
    </source>
</evidence>
<protein>
    <submittedName>
        <fullName evidence="2">AzlD domain-containing protein</fullName>
    </submittedName>
</protein>
<evidence type="ECO:0000313" key="2">
    <source>
        <dbReference type="EMBL" id="MDM8157611.1"/>
    </source>
</evidence>
<dbReference type="PIRSF" id="PIRSF003203">
    <property type="entry name" value="AzlD"/>
    <property type="match status" value="1"/>
</dbReference>
<proteinExistence type="predicted"/>
<evidence type="ECO:0000256" key="1">
    <source>
        <dbReference type="SAM" id="Phobius"/>
    </source>
</evidence>
<reference evidence="3" key="1">
    <citation type="submission" date="2023-06" db="EMBL/GenBank/DDBJ databases">
        <title>Identification and characterization of horizontal gene transfer across gut microbiota members of farm animals based on homology search.</title>
        <authorList>
            <person name="Zeman M."/>
            <person name="Kubasova T."/>
            <person name="Jahodarova E."/>
            <person name="Nykrynova M."/>
            <person name="Rychlik I."/>
        </authorList>
    </citation>
    <scope>NUCLEOTIDE SEQUENCE [LARGE SCALE GENOMIC DNA]</scope>
    <source>
        <strain evidence="3">ET39</strain>
    </source>
</reference>